<feature type="transmembrane region" description="Helical" evidence="8">
    <location>
        <begin position="197"/>
        <end position="216"/>
    </location>
</feature>
<dbReference type="AlphaFoldDB" id="A0A0D1EJH2"/>
<dbReference type="OrthoDB" id="9810457at2"/>
<dbReference type="Pfam" id="PF03547">
    <property type="entry name" value="Mem_trans"/>
    <property type="match status" value="1"/>
</dbReference>
<evidence type="ECO:0000256" key="7">
    <source>
        <dbReference type="ARBA" id="ARBA00023136"/>
    </source>
</evidence>
<name>A0A0D1EJH2_9RHOB</name>
<feature type="transmembrane region" description="Helical" evidence="8">
    <location>
        <begin position="6"/>
        <end position="23"/>
    </location>
</feature>
<feature type="transmembrane region" description="Helical" evidence="8">
    <location>
        <begin position="95"/>
        <end position="115"/>
    </location>
</feature>
<protein>
    <submittedName>
        <fullName evidence="9">Putative transporter YfdV</fullName>
    </submittedName>
</protein>
<feature type="transmembrane region" description="Helical" evidence="8">
    <location>
        <begin position="127"/>
        <end position="149"/>
    </location>
</feature>
<dbReference type="InterPro" id="IPR004776">
    <property type="entry name" value="Mem_transp_PIN-like"/>
</dbReference>
<comment type="caution">
    <text evidence="9">The sequence shown here is derived from an EMBL/GenBank/DDBJ whole genome shotgun (WGS) entry which is preliminary data.</text>
</comment>
<feature type="transmembrane region" description="Helical" evidence="8">
    <location>
        <begin position="289"/>
        <end position="307"/>
    </location>
</feature>
<dbReference type="PANTHER" id="PTHR36838:SF3">
    <property type="entry name" value="TRANSPORTER AUXIN EFFLUX CARRIER EC FAMILY"/>
    <property type="match status" value="1"/>
</dbReference>
<keyword evidence="3" id="KW-0813">Transport</keyword>
<dbReference type="EMBL" id="JYFE01000015">
    <property type="protein sequence ID" value="KIT17739.1"/>
    <property type="molecule type" value="Genomic_DNA"/>
</dbReference>
<comment type="subcellular location">
    <subcellularLocation>
        <location evidence="1">Cell membrane</location>
        <topology evidence="1">Multi-pass membrane protein</topology>
    </subcellularLocation>
</comment>
<feature type="transmembrane region" description="Helical" evidence="8">
    <location>
        <begin position="170"/>
        <end position="191"/>
    </location>
</feature>
<dbReference type="RefSeq" id="WP_043917327.1">
    <property type="nucleotide sequence ID" value="NZ_FZPF01000004.1"/>
</dbReference>
<feature type="transmembrane region" description="Helical" evidence="8">
    <location>
        <begin position="228"/>
        <end position="247"/>
    </location>
</feature>
<feature type="transmembrane region" description="Helical" evidence="8">
    <location>
        <begin position="259"/>
        <end position="277"/>
    </location>
</feature>
<dbReference type="PATRIC" id="fig|935700.4.peg.492"/>
<evidence type="ECO:0000313" key="10">
    <source>
        <dbReference type="Proteomes" id="UP000032232"/>
    </source>
</evidence>
<keyword evidence="7 8" id="KW-0472">Membrane</keyword>
<dbReference type="GO" id="GO:0055085">
    <property type="term" value="P:transmembrane transport"/>
    <property type="evidence" value="ECO:0007669"/>
    <property type="project" value="InterPro"/>
</dbReference>
<accession>A0A0D1EJH2</accession>
<dbReference type="STRING" id="935700.jaqu_04620"/>
<evidence type="ECO:0000256" key="8">
    <source>
        <dbReference type="SAM" id="Phobius"/>
    </source>
</evidence>
<evidence type="ECO:0000256" key="2">
    <source>
        <dbReference type="ARBA" id="ARBA00010145"/>
    </source>
</evidence>
<evidence type="ECO:0000256" key="1">
    <source>
        <dbReference type="ARBA" id="ARBA00004651"/>
    </source>
</evidence>
<dbReference type="InterPro" id="IPR038770">
    <property type="entry name" value="Na+/solute_symporter_sf"/>
</dbReference>
<dbReference type="Gene3D" id="1.20.1530.20">
    <property type="match status" value="1"/>
</dbReference>
<keyword evidence="10" id="KW-1185">Reference proteome</keyword>
<keyword evidence="4" id="KW-1003">Cell membrane</keyword>
<evidence type="ECO:0000256" key="6">
    <source>
        <dbReference type="ARBA" id="ARBA00022989"/>
    </source>
</evidence>
<dbReference type="PANTHER" id="PTHR36838">
    <property type="entry name" value="AUXIN EFFLUX CARRIER FAMILY PROTEIN"/>
    <property type="match status" value="1"/>
</dbReference>
<dbReference type="Proteomes" id="UP000032232">
    <property type="component" value="Unassembled WGS sequence"/>
</dbReference>
<keyword evidence="5 8" id="KW-0812">Transmembrane</keyword>
<dbReference type="GO" id="GO:0005886">
    <property type="term" value="C:plasma membrane"/>
    <property type="evidence" value="ECO:0007669"/>
    <property type="project" value="UniProtKB-SubCell"/>
</dbReference>
<keyword evidence="6 8" id="KW-1133">Transmembrane helix</keyword>
<feature type="transmembrane region" description="Helical" evidence="8">
    <location>
        <begin position="67"/>
        <end position="88"/>
    </location>
</feature>
<comment type="similarity">
    <text evidence="2">Belongs to the auxin efflux carrier (TC 2.A.69) family.</text>
</comment>
<sequence>MLSVLTVTVPVFVLIGAGYVAVWKGLFSQPNVDGLMVFTQRFAIPCLLFLAMARLDLAAGFDWRLLTAYYSGSLICFAAGILGTLFWLKRGPEDAVAVGFAAMFANTVLLGLPIAERAYGTESLTPNYAIIAMHAAFCYLVGVTAMEIVQAGGSGFRRGVRNVGLSLARNSLMIGVMLGLLLNLSGLPLPALLEEPIQLVASAALPAALFGLGGVLVQYKPEGDWRGISLCIGIALVLHPVATYAVGKSLDLPEGAFRAAVLTAAMAPGVNSYLFAAMHGRAVRISASAVLIGTAASVLTVSIWLLILG</sequence>
<gene>
    <name evidence="9" type="ORF">jaqu_04620</name>
</gene>
<evidence type="ECO:0000256" key="4">
    <source>
        <dbReference type="ARBA" id="ARBA00022475"/>
    </source>
</evidence>
<feature type="transmembrane region" description="Helical" evidence="8">
    <location>
        <begin position="35"/>
        <end position="55"/>
    </location>
</feature>
<reference evidence="9 10" key="1">
    <citation type="submission" date="2015-02" db="EMBL/GenBank/DDBJ databases">
        <title>Genome Sequence of Jannaschia aquimarina DSM28248, a member of the Roseobacter clade.</title>
        <authorList>
            <person name="Voget S."/>
            <person name="Daniel R."/>
        </authorList>
    </citation>
    <scope>NUCLEOTIDE SEQUENCE [LARGE SCALE GENOMIC DNA]</scope>
    <source>
        <strain evidence="9 10">GSW-M26</strain>
    </source>
</reference>
<evidence type="ECO:0000313" key="9">
    <source>
        <dbReference type="EMBL" id="KIT17739.1"/>
    </source>
</evidence>
<proteinExistence type="inferred from homology"/>
<evidence type="ECO:0000256" key="5">
    <source>
        <dbReference type="ARBA" id="ARBA00022692"/>
    </source>
</evidence>
<organism evidence="9 10">
    <name type="scientific">Jannaschia aquimarina</name>
    <dbReference type="NCBI Taxonomy" id="935700"/>
    <lineage>
        <taxon>Bacteria</taxon>
        <taxon>Pseudomonadati</taxon>
        <taxon>Pseudomonadota</taxon>
        <taxon>Alphaproteobacteria</taxon>
        <taxon>Rhodobacterales</taxon>
        <taxon>Roseobacteraceae</taxon>
        <taxon>Jannaschia</taxon>
    </lineage>
</organism>
<evidence type="ECO:0000256" key="3">
    <source>
        <dbReference type="ARBA" id="ARBA00022448"/>
    </source>
</evidence>